<name>A0A101M5S2_PICGL</name>
<protein>
    <submittedName>
        <fullName evidence="1">Uncharacterized protein</fullName>
    </submittedName>
</protein>
<accession>A0A101M5S2</accession>
<sequence>MQVRMLGVRLNKLGQQLVKLLLLLGKLQLLLHLLGPDPKLPTGINLEPEAMHLPPPLFMLALLLVKLLTLPLDLKYSCPPPVYYYR</sequence>
<dbReference type="AlphaFoldDB" id="A0A101M5S2"/>
<gene>
    <name evidence="1" type="ORF">ABT39_MTgene1216</name>
</gene>
<geneLocation type="mitochondrion" evidence="1"/>
<keyword evidence="1" id="KW-0496">Mitochondrion</keyword>
<dbReference type="EMBL" id="LKAM01000001">
    <property type="protein sequence ID" value="KUM51369.1"/>
    <property type="molecule type" value="Genomic_DNA"/>
</dbReference>
<proteinExistence type="predicted"/>
<reference evidence="1" key="1">
    <citation type="journal article" date="2015" name="Genome Biol. Evol.">
        <title>Organellar Genomes of White Spruce (Picea glauca): Assembly and Annotation.</title>
        <authorList>
            <person name="Jackman S.D."/>
            <person name="Warren R.L."/>
            <person name="Gibb E.A."/>
            <person name="Vandervalk B.P."/>
            <person name="Mohamadi H."/>
            <person name="Chu J."/>
            <person name="Raymond A."/>
            <person name="Pleasance S."/>
            <person name="Coope R."/>
            <person name="Wildung M.R."/>
            <person name="Ritland C.E."/>
            <person name="Bousquet J."/>
            <person name="Jones S.J."/>
            <person name="Bohlmann J."/>
            <person name="Birol I."/>
        </authorList>
    </citation>
    <scope>NUCLEOTIDE SEQUENCE [LARGE SCALE GENOMIC DNA]</scope>
    <source>
        <tissue evidence="1">Flushing bud</tissue>
    </source>
</reference>
<evidence type="ECO:0000313" key="1">
    <source>
        <dbReference type="EMBL" id="KUM51369.1"/>
    </source>
</evidence>
<comment type="caution">
    <text evidence="1">The sequence shown here is derived from an EMBL/GenBank/DDBJ whole genome shotgun (WGS) entry which is preliminary data.</text>
</comment>
<organism evidence="1">
    <name type="scientific">Picea glauca</name>
    <name type="common">White spruce</name>
    <name type="synonym">Pinus glauca</name>
    <dbReference type="NCBI Taxonomy" id="3330"/>
    <lineage>
        <taxon>Eukaryota</taxon>
        <taxon>Viridiplantae</taxon>
        <taxon>Streptophyta</taxon>
        <taxon>Embryophyta</taxon>
        <taxon>Tracheophyta</taxon>
        <taxon>Spermatophyta</taxon>
        <taxon>Pinopsida</taxon>
        <taxon>Pinidae</taxon>
        <taxon>Conifers I</taxon>
        <taxon>Pinales</taxon>
        <taxon>Pinaceae</taxon>
        <taxon>Picea</taxon>
    </lineage>
</organism>